<keyword evidence="1" id="KW-0143">Chaperone</keyword>
<dbReference type="InterPro" id="IPR008012">
    <property type="entry name" value="Ump1"/>
</dbReference>
<dbReference type="STRING" id="48709.A0A1D2MS34"/>
<dbReference type="GO" id="GO:0000502">
    <property type="term" value="C:proteasome complex"/>
    <property type="evidence" value="ECO:0007669"/>
    <property type="project" value="UniProtKB-KW"/>
</dbReference>
<dbReference type="OMA" id="CFSELAH"/>
<name>A0A1D2MS34_ORCCI</name>
<dbReference type="AlphaFoldDB" id="A0A1D2MS34"/>
<evidence type="ECO:0000256" key="2">
    <source>
        <dbReference type="ARBA" id="ARBA00043974"/>
    </source>
</evidence>
<dbReference type="GO" id="GO:0043248">
    <property type="term" value="P:proteasome assembly"/>
    <property type="evidence" value="ECO:0007669"/>
    <property type="project" value="InterPro"/>
</dbReference>
<gene>
    <name evidence="3" type="ORF">Ocin01_10783</name>
</gene>
<comment type="similarity">
    <text evidence="2">Belongs to the POMP/UMP1 family.</text>
</comment>
<reference evidence="3 4" key="1">
    <citation type="journal article" date="2016" name="Genome Biol. Evol.">
        <title>Gene Family Evolution Reflects Adaptation to Soil Environmental Stressors in the Genome of the Collembolan Orchesella cincta.</title>
        <authorList>
            <person name="Faddeeva-Vakhrusheva A."/>
            <person name="Derks M.F."/>
            <person name="Anvar S.Y."/>
            <person name="Agamennone V."/>
            <person name="Suring W."/>
            <person name="Smit S."/>
            <person name="van Straalen N.M."/>
            <person name="Roelofs D."/>
        </authorList>
    </citation>
    <scope>NUCLEOTIDE SEQUENCE [LARGE SCALE GENOMIC DNA]</scope>
    <source>
        <tissue evidence="3">Mixed pool</tissue>
    </source>
</reference>
<dbReference type="GO" id="GO:0005737">
    <property type="term" value="C:cytoplasm"/>
    <property type="evidence" value="ECO:0007669"/>
    <property type="project" value="TreeGrafter"/>
</dbReference>
<comment type="caution">
    <text evidence="3">The sequence shown here is derived from an EMBL/GenBank/DDBJ whole genome shotgun (WGS) entry which is preliminary data.</text>
</comment>
<evidence type="ECO:0000313" key="4">
    <source>
        <dbReference type="Proteomes" id="UP000094527"/>
    </source>
</evidence>
<keyword evidence="4" id="KW-1185">Reference proteome</keyword>
<dbReference type="PANTHER" id="PTHR12828:SF3">
    <property type="entry name" value="PROTEASOME MATURATION PROTEIN"/>
    <property type="match status" value="1"/>
</dbReference>
<organism evidence="3 4">
    <name type="scientific">Orchesella cincta</name>
    <name type="common">Springtail</name>
    <name type="synonym">Podura cincta</name>
    <dbReference type="NCBI Taxonomy" id="48709"/>
    <lineage>
        <taxon>Eukaryota</taxon>
        <taxon>Metazoa</taxon>
        <taxon>Ecdysozoa</taxon>
        <taxon>Arthropoda</taxon>
        <taxon>Hexapoda</taxon>
        <taxon>Collembola</taxon>
        <taxon>Entomobryomorpha</taxon>
        <taxon>Entomobryoidea</taxon>
        <taxon>Orchesellidae</taxon>
        <taxon>Orchesellinae</taxon>
        <taxon>Orchesella</taxon>
    </lineage>
</organism>
<dbReference type="EMBL" id="LJIJ01000610">
    <property type="protein sequence ID" value="ODM95897.1"/>
    <property type="molecule type" value="Genomic_DNA"/>
</dbReference>
<evidence type="ECO:0000256" key="1">
    <source>
        <dbReference type="ARBA" id="ARBA00023186"/>
    </source>
</evidence>
<dbReference type="OrthoDB" id="15001at2759"/>
<keyword evidence="3" id="KW-0647">Proteasome</keyword>
<accession>A0A1D2MS34</accession>
<dbReference type="Pfam" id="PF05348">
    <property type="entry name" value="UMP1"/>
    <property type="match status" value="1"/>
</dbReference>
<dbReference type="PANTHER" id="PTHR12828">
    <property type="entry name" value="PROTEASOME MATURATION PROTEIN UMP1"/>
    <property type="match status" value="1"/>
</dbReference>
<sequence>MSAKDFELPADSLIHGLAARSKGAQLLTPHPLEPIEKTHWSRLEQQDMAMLRKIQGLHAPLKLQMERRSVMKVGHLPFLPRHNVAHDVLTGRDELIGFEDYLGHPRDPEIMGQPHAMVEKQLGIL</sequence>
<dbReference type="GO" id="GO:0005634">
    <property type="term" value="C:nucleus"/>
    <property type="evidence" value="ECO:0007669"/>
    <property type="project" value="TreeGrafter"/>
</dbReference>
<protein>
    <submittedName>
        <fullName evidence="3">Proteasome maturation protein</fullName>
    </submittedName>
</protein>
<evidence type="ECO:0000313" key="3">
    <source>
        <dbReference type="EMBL" id="ODM95897.1"/>
    </source>
</evidence>
<proteinExistence type="inferred from homology"/>
<dbReference type="Proteomes" id="UP000094527">
    <property type="component" value="Unassembled WGS sequence"/>
</dbReference>